<sequence length="72" mass="7614">MNKRAVVRAARLYSIAVVALMDNGGAETAEEIAVVQAAADAARAKLDAMRLRLGDVRSIRDCIALAKGMEGQ</sequence>
<reference evidence="2 5" key="2">
    <citation type="submission" date="2021-03" db="EMBL/GenBank/DDBJ databases">
        <title>Clinical course, treatment and visual outcome of an outbreak of Burkholderia contaminans endophthalmitis following cataract surgery.</title>
        <authorList>
            <person name="Lind C."/>
            <person name="Olsen K."/>
            <person name="Angelsen N.K."/>
            <person name="Krefting E.A."/>
            <person name="Fossen K."/>
            <person name="Gravningen K."/>
            <person name="Depoorter E."/>
            <person name="Vandamme P."/>
            <person name="Bertelsen G."/>
        </authorList>
    </citation>
    <scope>NUCLEOTIDE SEQUENCE [LARGE SCALE GENOMIC DNA]</scope>
    <source>
        <strain evidence="2 5">51242556</strain>
    </source>
</reference>
<evidence type="ECO:0000313" key="3">
    <source>
        <dbReference type="EMBL" id="WFN24172.1"/>
    </source>
</evidence>
<geneLocation type="plasmid" evidence="3 6">
    <name>unnamed4</name>
</geneLocation>
<dbReference type="EMBL" id="JAGEMX010000027">
    <property type="protein sequence ID" value="MBO1835184.1"/>
    <property type="molecule type" value="Genomic_DNA"/>
</dbReference>
<dbReference type="EMBL" id="JAENIB010000033">
    <property type="protein sequence ID" value="MBK1935542.1"/>
    <property type="molecule type" value="Genomic_DNA"/>
</dbReference>
<protein>
    <submittedName>
        <fullName evidence="1">Uncharacterized protein</fullName>
    </submittedName>
</protein>
<dbReference type="AlphaFoldDB" id="A0A1E3FN81"/>
<proteinExistence type="predicted"/>
<evidence type="ECO:0000313" key="2">
    <source>
        <dbReference type="EMBL" id="MBO1835184.1"/>
    </source>
</evidence>
<evidence type="ECO:0000313" key="6">
    <source>
        <dbReference type="Proteomes" id="UP001220209"/>
    </source>
</evidence>
<dbReference type="RefSeq" id="WP_039341443.1">
    <property type="nucleotide sequence ID" value="NZ_CABVQA010000069.1"/>
</dbReference>
<evidence type="ECO:0000313" key="4">
    <source>
        <dbReference type="Proteomes" id="UP000611459"/>
    </source>
</evidence>
<accession>A0A1E3FN81</accession>
<dbReference type="EMBL" id="CP090646">
    <property type="protein sequence ID" value="WFN24172.1"/>
    <property type="molecule type" value="Genomic_DNA"/>
</dbReference>
<dbReference type="Proteomes" id="UP000611459">
    <property type="component" value="Unassembled WGS sequence"/>
</dbReference>
<gene>
    <name evidence="2" type="ORF">J4M89_37965</name>
    <name evidence="1" type="ORF">JIN94_37245</name>
    <name evidence="3" type="ORF">LXE91_43170</name>
</gene>
<evidence type="ECO:0000313" key="5">
    <source>
        <dbReference type="Proteomes" id="UP000664048"/>
    </source>
</evidence>
<name>A0A1E3FN81_9BURK</name>
<reference evidence="3 6" key="3">
    <citation type="submission" date="2021-12" db="EMBL/GenBank/DDBJ databases">
        <title>Genomic and phenotypic characterization of three Burkholderia contaminans isolates recovered from different sources.</title>
        <authorList>
            <person name="Lopez De Volder A."/>
            <person name="Fan Y."/>
            <person name="Nunvar J."/>
            <person name="Herrera T."/>
            <person name="Timp W."/>
            <person name="Degrossi J."/>
        </authorList>
    </citation>
    <scope>NUCLEOTIDE SEQUENCE [LARGE SCALE GENOMIC DNA]</scope>
    <source>
        <strain evidence="3 6">LMG 23361</strain>
        <plasmid evidence="3 6">unnamed4</plasmid>
    </source>
</reference>
<keyword evidence="5" id="KW-1185">Reference proteome</keyword>
<reference evidence="1" key="1">
    <citation type="submission" date="2021-01" db="EMBL/GenBank/DDBJ databases">
        <title>Outbreak of Burkholderia contaminns endophthalmitis traced to a clinical ventilation system.</title>
        <authorList>
            <person name="Lipuma J."/>
            <person name="Spilker T."/>
            <person name="Kratholm J."/>
        </authorList>
    </citation>
    <scope>NUCLEOTIDE SEQUENCE</scope>
    <source>
        <strain evidence="1">HI4954</strain>
    </source>
</reference>
<organism evidence="1 4">
    <name type="scientific">Burkholderia contaminans</name>
    <dbReference type="NCBI Taxonomy" id="488447"/>
    <lineage>
        <taxon>Bacteria</taxon>
        <taxon>Pseudomonadati</taxon>
        <taxon>Pseudomonadota</taxon>
        <taxon>Betaproteobacteria</taxon>
        <taxon>Burkholderiales</taxon>
        <taxon>Burkholderiaceae</taxon>
        <taxon>Burkholderia</taxon>
        <taxon>Burkholderia cepacia complex</taxon>
    </lineage>
</organism>
<keyword evidence="3" id="KW-0614">Plasmid</keyword>
<dbReference type="Proteomes" id="UP001220209">
    <property type="component" value="Plasmid unnamed4"/>
</dbReference>
<evidence type="ECO:0000313" key="1">
    <source>
        <dbReference type="EMBL" id="MBK1935542.1"/>
    </source>
</evidence>
<dbReference type="Proteomes" id="UP000664048">
    <property type="component" value="Unassembled WGS sequence"/>
</dbReference>